<name>A0A6J5YLV1_9ZZZZ</name>
<protein>
    <submittedName>
        <fullName evidence="1">Unannotated protein</fullName>
    </submittedName>
</protein>
<sequence length="173" mass="18628">MRIRQREYLEQRLGDETFGHKIGDEFVSGEFGHRGRADRRNAHPDEIPGVAEQTAESRHRVGRGECHPRVGLQFAHRCGQRLAPISGIDDVDSGNRNGLGAKGGQSVDQGRALMTRTGDHDAQAGQKPDTLMSGDLRGRLSGLAISVHPESLGGGMFVTSAQFLVSSGCARSI</sequence>
<evidence type="ECO:0000313" key="1">
    <source>
        <dbReference type="EMBL" id="CAB4324688.1"/>
    </source>
</evidence>
<organism evidence="1">
    <name type="scientific">freshwater metagenome</name>
    <dbReference type="NCBI Taxonomy" id="449393"/>
    <lineage>
        <taxon>unclassified sequences</taxon>
        <taxon>metagenomes</taxon>
        <taxon>ecological metagenomes</taxon>
    </lineage>
</organism>
<dbReference type="EMBL" id="CAEMXZ010000195">
    <property type="protein sequence ID" value="CAB4324688.1"/>
    <property type="molecule type" value="Genomic_DNA"/>
</dbReference>
<proteinExistence type="predicted"/>
<reference evidence="1" key="1">
    <citation type="submission" date="2020-05" db="EMBL/GenBank/DDBJ databases">
        <authorList>
            <person name="Chiriac C."/>
            <person name="Salcher M."/>
            <person name="Ghai R."/>
            <person name="Kavagutti S V."/>
        </authorList>
    </citation>
    <scope>NUCLEOTIDE SEQUENCE</scope>
</reference>
<dbReference type="AlphaFoldDB" id="A0A6J5YLV1"/>
<accession>A0A6J5YLV1</accession>
<gene>
    <name evidence="1" type="ORF">UFOPK1392_02464</name>
</gene>